<evidence type="ECO:0000256" key="1">
    <source>
        <dbReference type="ARBA" id="ARBA00004236"/>
    </source>
</evidence>
<dbReference type="RefSeq" id="WP_379319645.1">
    <property type="nucleotide sequence ID" value="NZ_JBHTLM010000008.1"/>
</dbReference>
<evidence type="ECO:0000313" key="9">
    <source>
        <dbReference type="Proteomes" id="UP001597262"/>
    </source>
</evidence>
<protein>
    <submittedName>
        <fullName evidence="8">Flagellar biosynthetic protein FliO</fullName>
    </submittedName>
</protein>
<keyword evidence="8" id="KW-0282">Flagellum</keyword>
<reference evidence="9" key="1">
    <citation type="journal article" date="2019" name="Int. J. Syst. Evol. Microbiol.">
        <title>The Global Catalogue of Microorganisms (GCM) 10K type strain sequencing project: providing services to taxonomists for standard genome sequencing and annotation.</title>
        <authorList>
            <consortium name="The Broad Institute Genomics Platform"/>
            <consortium name="The Broad Institute Genome Sequencing Center for Infectious Disease"/>
            <person name="Wu L."/>
            <person name="Ma J."/>
        </authorList>
    </citation>
    <scope>NUCLEOTIDE SEQUENCE [LARGE SCALE GENOMIC DNA]</scope>
    <source>
        <strain evidence="9">CCUG 59189</strain>
    </source>
</reference>
<keyword evidence="3 7" id="KW-0812">Transmembrane</keyword>
<feature type="region of interest" description="Disordered" evidence="6">
    <location>
        <begin position="153"/>
        <end position="176"/>
    </location>
</feature>
<keyword evidence="8" id="KW-0966">Cell projection</keyword>
<feature type="transmembrane region" description="Helical" evidence="7">
    <location>
        <begin position="15"/>
        <end position="40"/>
    </location>
</feature>
<evidence type="ECO:0000256" key="3">
    <source>
        <dbReference type="ARBA" id="ARBA00022692"/>
    </source>
</evidence>
<name>A0ABW3RXX8_9BACL</name>
<evidence type="ECO:0000256" key="4">
    <source>
        <dbReference type="ARBA" id="ARBA00022989"/>
    </source>
</evidence>
<comment type="subcellular location">
    <subcellularLocation>
        <location evidence="1">Cell membrane</location>
    </subcellularLocation>
</comment>
<comment type="caution">
    <text evidence="8">The sequence shown here is derived from an EMBL/GenBank/DDBJ whole genome shotgun (WGS) entry which is preliminary data.</text>
</comment>
<dbReference type="Proteomes" id="UP001597262">
    <property type="component" value="Unassembled WGS sequence"/>
</dbReference>
<gene>
    <name evidence="8" type="ORF">ACFQ3W_12980</name>
</gene>
<dbReference type="EMBL" id="JBHTLM010000008">
    <property type="protein sequence ID" value="MFD1177203.1"/>
    <property type="molecule type" value="Genomic_DNA"/>
</dbReference>
<keyword evidence="4 7" id="KW-1133">Transmembrane helix</keyword>
<evidence type="ECO:0000256" key="7">
    <source>
        <dbReference type="SAM" id="Phobius"/>
    </source>
</evidence>
<evidence type="ECO:0000256" key="5">
    <source>
        <dbReference type="ARBA" id="ARBA00023136"/>
    </source>
</evidence>
<dbReference type="Pfam" id="PF04347">
    <property type="entry name" value="FliO"/>
    <property type="match status" value="1"/>
</dbReference>
<evidence type="ECO:0000313" key="8">
    <source>
        <dbReference type="EMBL" id="MFD1177203.1"/>
    </source>
</evidence>
<evidence type="ECO:0000256" key="2">
    <source>
        <dbReference type="ARBA" id="ARBA00022475"/>
    </source>
</evidence>
<dbReference type="InterPro" id="IPR022781">
    <property type="entry name" value="Flagellar_biosynth_FliO"/>
</dbReference>
<keyword evidence="2" id="KW-1003">Cell membrane</keyword>
<proteinExistence type="predicted"/>
<evidence type="ECO:0000256" key="6">
    <source>
        <dbReference type="SAM" id="MobiDB-lite"/>
    </source>
</evidence>
<sequence>MNSSGQPPYNGDVNLWGNLVTVIVVLGLILVLIVVLIRFLGKRNRLLTQSQSIRTLGAIGLGPNKSLQVVEIGGSIYLIGVGEDISLVDKISDSAEVALMVQAFEEERTEFAGFASVMSGLISRFKKEQPQEEELEGTAFHEVFQSQLKKMPNRKRQMEELLQNAEEQSTDRSRDS</sequence>
<keyword evidence="9" id="KW-1185">Reference proteome</keyword>
<keyword evidence="8" id="KW-0969">Cilium</keyword>
<keyword evidence="5 7" id="KW-0472">Membrane</keyword>
<accession>A0ABW3RXX8</accession>
<organism evidence="8 9">
    <name type="scientific">Paenibacillus puldeungensis</name>
    <dbReference type="NCBI Taxonomy" id="696536"/>
    <lineage>
        <taxon>Bacteria</taxon>
        <taxon>Bacillati</taxon>
        <taxon>Bacillota</taxon>
        <taxon>Bacilli</taxon>
        <taxon>Bacillales</taxon>
        <taxon>Paenibacillaceae</taxon>
        <taxon>Paenibacillus</taxon>
    </lineage>
</organism>